<feature type="transmembrane region" description="Helical" evidence="6">
    <location>
        <begin position="149"/>
        <end position="171"/>
    </location>
</feature>
<sequence length="211" mass="21960">MFPTDILLAYAAACILVVVSPGPDNILAIGRGLSQGPLAAALSAFGAGLGIMFHTLAATFGLSLIIQGSPEAFWVVKVVGAVYLLWLGCKALVAGNLISFQPSAHLPLRRVLLTGVLSNVLNPKPGLFVLAFLPQFVNAERGSVAVQMLVYGAIFAVMTAVIFSLMGGFASRLAGWLQARPRLVRGVNMGAGLTFIAAGLSVLSLKQRSAL</sequence>
<evidence type="ECO:0000256" key="3">
    <source>
        <dbReference type="ARBA" id="ARBA00022692"/>
    </source>
</evidence>
<dbReference type="PANTHER" id="PTHR30086:SF20">
    <property type="entry name" value="ARGININE EXPORTER PROTEIN ARGO-RELATED"/>
    <property type="match status" value="1"/>
</dbReference>
<dbReference type="Pfam" id="PF01810">
    <property type="entry name" value="LysE"/>
    <property type="match status" value="1"/>
</dbReference>
<dbReference type="PANTHER" id="PTHR30086">
    <property type="entry name" value="ARGININE EXPORTER PROTEIN ARGO"/>
    <property type="match status" value="1"/>
</dbReference>
<keyword evidence="4 6" id="KW-1133">Transmembrane helix</keyword>
<keyword evidence="3 6" id="KW-0812">Transmembrane</keyword>
<evidence type="ECO:0000256" key="2">
    <source>
        <dbReference type="ARBA" id="ARBA00022475"/>
    </source>
</evidence>
<comment type="caution">
    <text evidence="7">The sequence shown here is derived from an EMBL/GenBank/DDBJ whole genome shotgun (WGS) entry which is preliminary data.</text>
</comment>
<evidence type="ECO:0000256" key="1">
    <source>
        <dbReference type="ARBA" id="ARBA00004651"/>
    </source>
</evidence>
<evidence type="ECO:0000256" key="6">
    <source>
        <dbReference type="SAM" id="Phobius"/>
    </source>
</evidence>
<organism evidence="7 8">
    <name type="scientific">Hydrogenophaga laconesensis</name>
    <dbReference type="NCBI Taxonomy" id="1805971"/>
    <lineage>
        <taxon>Bacteria</taxon>
        <taxon>Pseudomonadati</taxon>
        <taxon>Pseudomonadota</taxon>
        <taxon>Betaproteobacteria</taxon>
        <taxon>Burkholderiales</taxon>
        <taxon>Comamonadaceae</taxon>
        <taxon>Hydrogenophaga</taxon>
    </lineage>
</organism>
<evidence type="ECO:0000313" key="8">
    <source>
        <dbReference type="Proteomes" id="UP001265550"/>
    </source>
</evidence>
<feature type="transmembrane region" description="Helical" evidence="6">
    <location>
        <begin position="72"/>
        <end position="99"/>
    </location>
</feature>
<feature type="transmembrane region" description="Helical" evidence="6">
    <location>
        <begin position="39"/>
        <end position="66"/>
    </location>
</feature>
<reference evidence="7 8" key="1">
    <citation type="submission" date="2023-07" db="EMBL/GenBank/DDBJ databases">
        <title>Sorghum-associated microbial communities from plants grown in Nebraska, USA.</title>
        <authorList>
            <person name="Schachtman D."/>
        </authorList>
    </citation>
    <scope>NUCLEOTIDE SEQUENCE [LARGE SCALE GENOMIC DNA]</scope>
    <source>
        <strain evidence="7 8">BE240</strain>
    </source>
</reference>
<gene>
    <name evidence="7" type="ORF">J2X09_004522</name>
</gene>
<keyword evidence="5 6" id="KW-0472">Membrane</keyword>
<dbReference type="InterPro" id="IPR001123">
    <property type="entry name" value="LeuE-type"/>
</dbReference>
<dbReference type="PIRSF" id="PIRSF006324">
    <property type="entry name" value="LeuE"/>
    <property type="match status" value="1"/>
</dbReference>
<evidence type="ECO:0000256" key="4">
    <source>
        <dbReference type="ARBA" id="ARBA00022989"/>
    </source>
</evidence>
<evidence type="ECO:0000313" key="7">
    <source>
        <dbReference type="EMBL" id="MDR7096765.1"/>
    </source>
</evidence>
<dbReference type="Proteomes" id="UP001265550">
    <property type="component" value="Unassembled WGS sequence"/>
</dbReference>
<keyword evidence="2" id="KW-1003">Cell membrane</keyword>
<name>A0ABU1VHH2_9BURK</name>
<feature type="transmembrane region" description="Helical" evidence="6">
    <location>
        <begin position="6"/>
        <end position="27"/>
    </location>
</feature>
<keyword evidence="8" id="KW-1185">Reference proteome</keyword>
<feature type="transmembrane region" description="Helical" evidence="6">
    <location>
        <begin position="183"/>
        <end position="205"/>
    </location>
</feature>
<comment type="subcellular location">
    <subcellularLocation>
        <location evidence="1">Cell membrane</location>
        <topology evidence="1">Multi-pass membrane protein</topology>
    </subcellularLocation>
</comment>
<dbReference type="RefSeq" id="WP_204734424.1">
    <property type="nucleotide sequence ID" value="NZ_JAVDWE010000016.1"/>
</dbReference>
<evidence type="ECO:0000256" key="5">
    <source>
        <dbReference type="ARBA" id="ARBA00023136"/>
    </source>
</evidence>
<proteinExistence type="predicted"/>
<accession>A0ABU1VHH2</accession>
<protein>
    <submittedName>
        <fullName evidence="7">Threonine/homoserine/homoserine lactone efflux protein</fullName>
    </submittedName>
</protein>
<dbReference type="EMBL" id="JAVDWE010000016">
    <property type="protein sequence ID" value="MDR7096765.1"/>
    <property type="molecule type" value="Genomic_DNA"/>
</dbReference>